<name>A0A1I8AP19_9BILA</name>
<dbReference type="WBParaSite" id="L893_g7585.t1">
    <property type="protein sequence ID" value="L893_g7585.t1"/>
    <property type="gene ID" value="L893_g7585"/>
</dbReference>
<organism evidence="1 2">
    <name type="scientific">Steinernema glaseri</name>
    <dbReference type="NCBI Taxonomy" id="37863"/>
    <lineage>
        <taxon>Eukaryota</taxon>
        <taxon>Metazoa</taxon>
        <taxon>Ecdysozoa</taxon>
        <taxon>Nematoda</taxon>
        <taxon>Chromadorea</taxon>
        <taxon>Rhabditida</taxon>
        <taxon>Tylenchina</taxon>
        <taxon>Panagrolaimomorpha</taxon>
        <taxon>Strongyloidoidea</taxon>
        <taxon>Steinernematidae</taxon>
        <taxon>Steinernema</taxon>
    </lineage>
</organism>
<keyword evidence="1" id="KW-1185">Reference proteome</keyword>
<accession>A0A1I8AP19</accession>
<protein>
    <submittedName>
        <fullName evidence="2">Ovule protein</fullName>
    </submittedName>
</protein>
<evidence type="ECO:0000313" key="1">
    <source>
        <dbReference type="Proteomes" id="UP000095287"/>
    </source>
</evidence>
<dbReference type="Proteomes" id="UP000095287">
    <property type="component" value="Unplaced"/>
</dbReference>
<dbReference type="AlphaFoldDB" id="A0A1I8AP19"/>
<evidence type="ECO:0000313" key="2">
    <source>
        <dbReference type="WBParaSite" id="L893_g7585.t1"/>
    </source>
</evidence>
<reference evidence="2" key="1">
    <citation type="submission" date="2016-11" db="UniProtKB">
        <authorList>
            <consortium name="WormBaseParasite"/>
        </authorList>
    </citation>
    <scope>IDENTIFICATION</scope>
</reference>
<proteinExistence type="predicted"/>
<sequence length="104" mass="11284">MTILYHSPFHLSKNVASNTSGVSLFTKPLPKQAVSKLYSLPVITPLNNDETPNLFTVYAPTPRTLLVFCACSTSRVASVAASDAPHRRPQILAVLTRYPRASGT</sequence>